<feature type="compositionally biased region" description="Basic and acidic residues" evidence="2">
    <location>
        <begin position="9"/>
        <end position="22"/>
    </location>
</feature>
<evidence type="ECO:0000256" key="1">
    <source>
        <dbReference type="SAM" id="Coils"/>
    </source>
</evidence>
<evidence type="ECO:0000313" key="4">
    <source>
        <dbReference type="Proteomes" id="UP001186944"/>
    </source>
</evidence>
<accession>A0AA88YMP5</accession>
<comment type="caution">
    <text evidence="3">The sequence shown here is derived from an EMBL/GenBank/DDBJ whole genome shotgun (WGS) entry which is preliminary data.</text>
</comment>
<reference evidence="3" key="1">
    <citation type="submission" date="2019-08" db="EMBL/GenBank/DDBJ databases">
        <title>The improved chromosome-level genome for the pearl oyster Pinctada fucata martensii using PacBio sequencing and Hi-C.</title>
        <authorList>
            <person name="Zheng Z."/>
        </authorList>
    </citation>
    <scope>NUCLEOTIDE SEQUENCE</scope>
    <source>
        <strain evidence="3">ZZ-2019</strain>
        <tissue evidence="3">Adductor muscle</tissue>
    </source>
</reference>
<dbReference type="Proteomes" id="UP001186944">
    <property type="component" value="Unassembled WGS sequence"/>
</dbReference>
<dbReference type="EMBL" id="VSWD01000001">
    <property type="protein sequence ID" value="KAK3108751.1"/>
    <property type="molecule type" value="Genomic_DNA"/>
</dbReference>
<name>A0AA88YMP5_PINIB</name>
<evidence type="ECO:0000313" key="3">
    <source>
        <dbReference type="EMBL" id="KAK3108751.1"/>
    </source>
</evidence>
<feature type="coiled-coil region" evidence="1">
    <location>
        <begin position="116"/>
        <end position="150"/>
    </location>
</feature>
<organism evidence="3 4">
    <name type="scientific">Pinctada imbricata</name>
    <name type="common">Atlantic pearl-oyster</name>
    <name type="synonym">Pinctada martensii</name>
    <dbReference type="NCBI Taxonomy" id="66713"/>
    <lineage>
        <taxon>Eukaryota</taxon>
        <taxon>Metazoa</taxon>
        <taxon>Spiralia</taxon>
        <taxon>Lophotrochozoa</taxon>
        <taxon>Mollusca</taxon>
        <taxon>Bivalvia</taxon>
        <taxon>Autobranchia</taxon>
        <taxon>Pteriomorphia</taxon>
        <taxon>Pterioida</taxon>
        <taxon>Pterioidea</taxon>
        <taxon>Pteriidae</taxon>
        <taxon>Pinctada</taxon>
    </lineage>
</organism>
<dbReference type="Gene3D" id="3.30.70.1820">
    <property type="entry name" value="L1 transposable element, RRM domain"/>
    <property type="match status" value="1"/>
</dbReference>
<keyword evidence="1" id="KW-0175">Coiled coil</keyword>
<dbReference type="AlphaFoldDB" id="A0AA88YMP5"/>
<evidence type="ECO:0000256" key="2">
    <source>
        <dbReference type="SAM" id="MobiDB-lite"/>
    </source>
</evidence>
<proteinExistence type="predicted"/>
<sequence>MSIKTVQTRLDKGKSVKERSKSEMNSSTSSVADPDDLSNDVKAIKQSLKSVVKKEDLEKAFGKMVQKSDMNELVSNIVKNVINEMKDGIKQEIGEELEKEYDERIREKTGVLSDQIDGLEMDLEGLREKVEEQKKEIRSLRDELADSSHQSREALRMANFNEQYSRKNNLKVLNRKEENGEDLRKGLIEKVKKVGVEIQPWEINAIHRIPGKKGGTRPVIVKLYNSDIKRKVMMKRKELRNKEVKVVHDVTSNNMSLITRLTNHNDIAQAYYFNGHVYGKLASDGRKLRFDIFDDISKKVAKR</sequence>
<keyword evidence="4" id="KW-1185">Reference proteome</keyword>
<gene>
    <name evidence="3" type="ORF">FSP39_014817</name>
</gene>
<protein>
    <submittedName>
        <fullName evidence="3">Uncharacterized protein</fullName>
    </submittedName>
</protein>
<feature type="region of interest" description="Disordered" evidence="2">
    <location>
        <begin position="1"/>
        <end position="38"/>
    </location>
</feature>